<evidence type="ECO:0000313" key="3">
    <source>
        <dbReference type="Proteomes" id="UP001166585"/>
    </source>
</evidence>
<organism evidence="2 3">
    <name type="scientific">Ancylobacter radicis</name>
    <dbReference type="NCBI Taxonomy" id="2836179"/>
    <lineage>
        <taxon>Bacteria</taxon>
        <taxon>Pseudomonadati</taxon>
        <taxon>Pseudomonadota</taxon>
        <taxon>Alphaproteobacteria</taxon>
        <taxon>Hyphomicrobiales</taxon>
        <taxon>Xanthobacteraceae</taxon>
        <taxon>Ancylobacter</taxon>
    </lineage>
</organism>
<evidence type="ECO:0000259" key="1">
    <source>
        <dbReference type="Pfam" id="PF02525"/>
    </source>
</evidence>
<dbReference type="SUPFAM" id="SSF52218">
    <property type="entry name" value="Flavoproteins"/>
    <property type="match status" value="1"/>
</dbReference>
<reference evidence="2" key="1">
    <citation type="submission" date="2021-05" db="EMBL/GenBank/DDBJ databases">
        <authorList>
            <person name="Sun Q."/>
            <person name="Inoue M."/>
        </authorList>
    </citation>
    <scope>NUCLEOTIDE SEQUENCE</scope>
    <source>
        <strain evidence="2">VKM B-3255</strain>
    </source>
</reference>
<keyword evidence="3" id="KW-1185">Reference proteome</keyword>
<dbReference type="InterPro" id="IPR003680">
    <property type="entry name" value="Flavodoxin_fold"/>
</dbReference>
<dbReference type="Proteomes" id="UP001166585">
    <property type="component" value="Unassembled WGS sequence"/>
</dbReference>
<accession>A0ABS5R602</accession>
<protein>
    <submittedName>
        <fullName evidence="2">NAD(P)H-dependent oxidoreductase</fullName>
    </submittedName>
</protein>
<dbReference type="EMBL" id="JAHCQH010000015">
    <property type="protein sequence ID" value="MBS9476932.1"/>
    <property type="molecule type" value="Genomic_DNA"/>
</dbReference>
<proteinExistence type="predicted"/>
<gene>
    <name evidence="2" type="ORF">KIP89_07415</name>
</gene>
<evidence type="ECO:0000313" key="2">
    <source>
        <dbReference type="EMBL" id="MBS9476932.1"/>
    </source>
</evidence>
<comment type="caution">
    <text evidence="2">The sequence shown here is derived from an EMBL/GenBank/DDBJ whole genome shotgun (WGS) entry which is preliminary data.</text>
</comment>
<name>A0ABS5R602_9HYPH</name>
<feature type="domain" description="Flavodoxin-like fold" evidence="1">
    <location>
        <begin position="2"/>
        <end position="46"/>
    </location>
</feature>
<sequence>MAALDHQESYLLTALGFIGLTDVTIIRAEGLALGEEAKATALAGAKA</sequence>
<dbReference type="Pfam" id="PF02525">
    <property type="entry name" value="Flavodoxin_2"/>
    <property type="match status" value="1"/>
</dbReference>
<dbReference type="Gene3D" id="3.40.50.360">
    <property type="match status" value="1"/>
</dbReference>
<dbReference type="InterPro" id="IPR029039">
    <property type="entry name" value="Flavoprotein-like_sf"/>
</dbReference>